<dbReference type="AlphaFoldDB" id="A0A1A9V3J6"/>
<dbReference type="Proteomes" id="UP000078200">
    <property type="component" value="Unassembled WGS sequence"/>
</dbReference>
<evidence type="ECO:0000313" key="1">
    <source>
        <dbReference type="EnsemblMetazoa" id="GAUT024569-PA"/>
    </source>
</evidence>
<organism evidence="1 2">
    <name type="scientific">Glossina austeni</name>
    <name type="common">Savannah tsetse fly</name>
    <dbReference type="NCBI Taxonomy" id="7395"/>
    <lineage>
        <taxon>Eukaryota</taxon>
        <taxon>Metazoa</taxon>
        <taxon>Ecdysozoa</taxon>
        <taxon>Arthropoda</taxon>
        <taxon>Hexapoda</taxon>
        <taxon>Insecta</taxon>
        <taxon>Pterygota</taxon>
        <taxon>Neoptera</taxon>
        <taxon>Endopterygota</taxon>
        <taxon>Diptera</taxon>
        <taxon>Brachycera</taxon>
        <taxon>Muscomorpha</taxon>
        <taxon>Hippoboscoidea</taxon>
        <taxon>Glossinidae</taxon>
        <taxon>Glossina</taxon>
    </lineage>
</organism>
<reference evidence="1" key="1">
    <citation type="submission" date="2020-05" db="UniProtKB">
        <authorList>
            <consortium name="EnsemblMetazoa"/>
        </authorList>
    </citation>
    <scope>IDENTIFICATION</scope>
    <source>
        <strain evidence="1">TTRI</strain>
    </source>
</reference>
<name>A0A1A9V3J6_GLOAU</name>
<dbReference type="EnsemblMetazoa" id="GAUT024569-RA">
    <property type="protein sequence ID" value="GAUT024569-PA"/>
    <property type="gene ID" value="GAUT024569"/>
</dbReference>
<protein>
    <submittedName>
        <fullName evidence="1">Uncharacterized protein</fullName>
    </submittedName>
</protein>
<accession>A0A1A9V3J6</accession>
<evidence type="ECO:0000313" key="2">
    <source>
        <dbReference type="Proteomes" id="UP000078200"/>
    </source>
</evidence>
<dbReference type="VEuPathDB" id="VectorBase:GAUT024569"/>
<keyword evidence="2" id="KW-1185">Reference proteome</keyword>
<sequence>MNINSIDSRYKNTDHEEAEIFMKRLEEIFQKESTTNAFAHQLKLAKVLIATTQRLIFIIVASHFCCLRHRALYNKKLKHRTDALSALAQKWVQKFHNLEFMPR</sequence>
<proteinExistence type="predicted"/>